<feature type="domain" description="Leucine-binding protein" evidence="3">
    <location>
        <begin position="78"/>
        <end position="388"/>
    </location>
</feature>
<keyword evidence="5" id="KW-1185">Reference proteome</keyword>
<protein>
    <submittedName>
        <fullName evidence="4">ABC transporter substrate-binding protein</fullName>
    </submittedName>
</protein>
<comment type="caution">
    <text evidence="4">The sequence shown here is derived from an EMBL/GenBank/DDBJ whole genome shotgun (WGS) entry which is preliminary data.</text>
</comment>
<dbReference type="PANTHER" id="PTHR30483:SF6">
    <property type="entry name" value="PERIPLASMIC BINDING PROTEIN OF ABC TRANSPORTER FOR NATURAL AMINO ACIDS"/>
    <property type="match status" value="1"/>
</dbReference>
<dbReference type="Gene3D" id="3.40.50.2300">
    <property type="match status" value="2"/>
</dbReference>
<feature type="region of interest" description="Disordered" evidence="2">
    <location>
        <begin position="46"/>
        <end position="83"/>
    </location>
</feature>
<name>A0ABD5R981_9EURY</name>
<organism evidence="4 5">
    <name type="scientific">Salinirubrum litoreum</name>
    <dbReference type="NCBI Taxonomy" id="1126234"/>
    <lineage>
        <taxon>Archaea</taxon>
        <taxon>Methanobacteriati</taxon>
        <taxon>Methanobacteriota</taxon>
        <taxon>Stenosarchaea group</taxon>
        <taxon>Halobacteria</taxon>
        <taxon>Halobacteriales</taxon>
        <taxon>Haloferacaceae</taxon>
        <taxon>Salinirubrum</taxon>
    </lineage>
</organism>
<reference evidence="4 5" key="1">
    <citation type="journal article" date="2019" name="Int. J. Syst. Evol. Microbiol.">
        <title>The Global Catalogue of Microorganisms (GCM) 10K type strain sequencing project: providing services to taxonomists for standard genome sequencing and annotation.</title>
        <authorList>
            <consortium name="The Broad Institute Genomics Platform"/>
            <consortium name="The Broad Institute Genome Sequencing Center for Infectious Disease"/>
            <person name="Wu L."/>
            <person name="Ma J."/>
        </authorList>
    </citation>
    <scope>NUCLEOTIDE SEQUENCE [LARGE SCALE GENOMIC DNA]</scope>
    <source>
        <strain evidence="4 5">CGMCC 1.12237</strain>
    </source>
</reference>
<dbReference type="Pfam" id="PF13458">
    <property type="entry name" value="Peripla_BP_6"/>
    <property type="match status" value="1"/>
</dbReference>
<feature type="compositionally biased region" description="Acidic residues" evidence="2">
    <location>
        <begin position="58"/>
        <end position="73"/>
    </location>
</feature>
<dbReference type="Proteomes" id="UP001596201">
    <property type="component" value="Unassembled WGS sequence"/>
</dbReference>
<evidence type="ECO:0000313" key="4">
    <source>
        <dbReference type="EMBL" id="MFC5366416.1"/>
    </source>
</evidence>
<keyword evidence="1" id="KW-0732">Signal</keyword>
<evidence type="ECO:0000256" key="1">
    <source>
        <dbReference type="ARBA" id="ARBA00022729"/>
    </source>
</evidence>
<dbReference type="SUPFAM" id="SSF53822">
    <property type="entry name" value="Periplasmic binding protein-like I"/>
    <property type="match status" value="1"/>
</dbReference>
<dbReference type="InterPro" id="IPR028082">
    <property type="entry name" value="Peripla_BP_I"/>
</dbReference>
<evidence type="ECO:0000313" key="5">
    <source>
        <dbReference type="Proteomes" id="UP001596201"/>
    </source>
</evidence>
<dbReference type="AlphaFoldDB" id="A0ABD5R981"/>
<evidence type="ECO:0000256" key="2">
    <source>
        <dbReference type="SAM" id="MobiDB-lite"/>
    </source>
</evidence>
<sequence>MARNIDDTDETHDATNRRTVLKYAGVTGLAGIGSLAGCVGVDGGDGASTPTSGGDETGGGDDTDTATETETETGPESITFGQPASLTGKWDFLQPAASQSTDLAIREINEAGGILGAEVSVSRRDTAVNPQEARTVVNQLVNNDEVPAILGLFSSEITPLFDFLQETAVPVVTPWPGATSLDTRGGDKGTETLDDDGWVWRTVIGDTVGTLGAAQYVLDQDVSTMGILNGTSQGERSWAESFRNAYEGNGGTVTKQVEVSEGKASYQSELNTLFEADFDAWALAVGLQDATTIVREWDSAGYGRQLLLEDGLRDPDLIENVGEQAEGAWIAAGSSEGPNYDSFVEKFREAGDADIHTWGVAAYDATNVVALAVERGGSADPETIQQNLGPVAREGGTTVSTFAEGKEALANGEEINYDGAATPVDFTDFGNVFGDVTVSSVTPDGFEIEGTVKADDLKGLVESY</sequence>
<dbReference type="PANTHER" id="PTHR30483">
    <property type="entry name" value="LEUCINE-SPECIFIC-BINDING PROTEIN"/>
    <property type="match status" value="1"/>
</dbReference>
<accession>A0ABD5R981</accession>
<gene>
    <name evidence="4" type="ORF">ACFPJ5_05650</name>
</gene>
<dbReference type="InterPro" id="IPR051010">
    <property type="entry name" value="BCAA_transport"/>
</dbReference>
<dbReference type="InterPro" id="IPR028081">
    <property type="entry name" value="Leu-bd"/>
</dbReference>
<proteinExistence type="predicted"/>
<dbReference type="EMBL" id="JBHSKX010000001">
    <property type="protein sequence ID" value="MFC5366416.1"/>
    <property type="molecule type" value="Genomic_DNA"/>
</dbReference>
<dbReference type="RefSeq" id="WP_227228237.1">
    <property type="nucleotide sequence ID" value="NZ_JAJCVJ010000001.1"/>
</dbReference>
<evidence type="ECO:0000259" key="3">
    <source>
        <dbReference type="Pfam" id="PF13458"/>
    </source>
</evidence>